<comment type="caution">
    <text evidence="2">The sequence shown here is derived from an EMBL/GenBank/DDBJ whole genome shotgun (WGS) entry which is preliminary data.</text>
</comment>
<feature type="transmembrane region" description="Helical" evidence="1">
    <location>
        <begin position="37"/>
        <end position="54"/>
    </location>
</feature>
<keyword evidence="1" id="KW-0812">Transmembrane</keyword>
<reference evidence="2 3" key="1">
    <citation type="submission" date="2020-11" db="EMBL/GenBank/DDBJ databases">
        <title>Sulfur oxidizing isolate from Hospital Hole Sinkhole.</title>
        <authorList>
            <person name="Scott K.M."/>
        </authorList>
    </citation>
    <scope>NUCLEOTIDE SEQUENCE [LARGE SCALE GENOMIC DNA]</scope>
    <source>
        <strain evidence="2 3">HH1</strain>
    </source>
</reference>
<proteinExistence type="predicted"/>
<evidence type="ECO:0000256" key="1">
    <source>
        <dbReference type="SAM" id="Phobius"/>
    </source>
</evidence>
<evidence type="ECO:0000313" key="3">
    <source>
        <dbReference type="Proteomes" id="UP001193680"/>
    </source>
</evidence>
<keyword evidence="1" id="KW-0472">Membrane</keyword>
<keyword evidence="1" id="KW-1133">Transmembrane helix</keyword>
<evidence type="ECO:0000313" key="2">
    <source>
        <dbReference type="EMBL" id="MBF6057825.1"/>
    </source>
</evidence>
<organism evidence="2 3">
    <name type="scientific">Thiomicrorhabdus heinhorstiae</name>
    <dbReference type="NCBI Taxonomy" id="2748010"/>
    <lineage>
        <taxon>Bacteria</taxon>
        <taxon>Pseudomonadati</taxon>
        <taxon>Pseudomonadota</taxon>
        <taxon>Gammaproteobacteria</taxon>
        <taxon>Thiotrichales</taxon>
        <taxon>Piscirickettsiaceae</taxon>
        <taxon>Thiomicrorhabdus</taxon>
    </lineage>
</organism>
<name>A0ABS0BVG6_9GAMM</name>
<dbReference type="PANTHER" id="PTHR28008">
    <property type="entry name" value="DOMAIN PROTEIN, PUTATIVE (AFU_ORTHOLOGUE AFUA_3G10980)-RELATED"/>
    <property type="match status" value="1"/>
</dbReference>
<feature type="transmembrane region" description="Helical" evidence="1">
    <location>
        <begin position="60"/>
        <end position="76"/>
    </location>
</feature>
<sequence>MIRTLWLLGGLTILAIIVYLSLFSVYHPVKFRFIDKVDHFIAYFIAMLWFSQLYRTQRRVLIAVLLIGIGVMMEMIQPHFHRQFDPFDMLANTSGVLAAWLLANHGADRLKRFIR</sequence>
<dbReference type="RefSeq" id="WP_185977969.1">
    <property type="nucleotide sequence ID" value="NZ_JACBGI020000007.1"/>
</dbReference>
<evidence type="ECO:0008006" key="4">
    <source>
        <dbReference type="Google" id="ProtNLM"/>
    </source>
</evidence>
<dbReference type="Proteomes" id="UP001193680">
    <property type="component" value="Unassembled WGS sequence"/>
</dbReference>
<feature type="transmembrane region" description="Helical" evidence="1">
    <location>
        <begin position="6"/>
        <end position="25"/>
    </location>
</feature>
<accession>A0ABS0BVG6</accession>
<dbReference type="PANTHER" id="PTHR28008:SF1">
    <property type="entry name" value="DOMAIN PROTEIN, PUTATIVE (AFU_ORTHOLOGUE AFUA_3G10980)-RELATED"/>
    <property type="match status" value="1"/>
</dbReference>
<keyword evidence="3" id="KW-1185">Reference proteome</keyword>
<dbReference type="EMBL" id="JACBGI020000007">
    <property type="protein sequence ID" value="MBF6057825.1"/>
    <property type="molecule type" value="Genomic_DNA"/>
</dbReference>
<protein>
    <recommendedName>
        <fullName evidence="4">VanZ family protein</fullName>
    </recommendedName>
</protein>
<gene>
    <name evidence="2" type="ORF">H8792_005665</name>
</gene>